<sequence>MSSLTHHPGDHDRLRSDAEERLREGTAPPSRGWTISPDALALLYRLASNPTEAGEALKLLHELQTHQVELDLQHEQLVANEQELAQERDRYKALFDFAPVGYFAMTPEGQVIEANLAGAQLLGATRTSLVGESLAGFLAHGSQPALTGLLGRLRDGHAQACCEVQRTGEEGVVHELHVVANTSASGDSVLLIVSPSGQSPEA</sequence>
<dbReference type="SMART" id="SM00091">
    <property type="entry name" value="PAS"/>
    <property type="match status" value="1"/>
</dbReference>
<feature type="region of interest" description="Disordered" evidence="1">
    <location>
        <begin position="1"/>
        <end position="31"/>
    </location>
</feature>
<proteinExistence type="predicted"/>
<reference evidence="3 4" key="1">
    <citation type="submission" date="2017-02" db="EMBL/GenBank/DDBJ databases">
        <title>Genomic diversity within the haloalkaliphilic genus Thioalkalivibrio.</title>
        <authorList>
            <person name="Ahn A.-C."/>
            <person name="Meier-Kolthoff J."/>
            <person name="Overmars L."/>
            <person name="Richter M."/>
            <person name="Woyke T."/>
            <person name="Sorokin D.Y."/>
            <person name="Muyzer G."/>
        </authorList>
    </citation>
    <scope>NUCLEOTIDE SEQUENCE [LARGE SCALE GENOMIC DNA]</scope>
    <source>
        <strain evidence="3 4">HL17</strain>
    </source>
</reference>
<dbReference type="InterPro" id="IPR035965">
    <property type="entry name" value="PAS-like_dom_sf"/>
</dbReference>
<gene>
    <name evidence="3" type="ORF">B1A74_03910</name>
</gene>
<dbReference type="Pfam" id="PF08448">
    <property type="entry name" value="PAS_4"/>
    <property type="match status" value="1"/>
</dbReference>
<dbReference type="InterPro" id="IPR013656">
    <property type="entry name" value="PAS_4"/>
</dbReference>
<protein>
    <recommendedName>
        <fullName evidence="2">PAS domain-containing protein</fullName>
    </recommendedName>
</protein>
<comment type="caution">
    <text evidence="3">The sequence shown here is derived from an EMBL/GenBank/DDBJ whole genome shotgun (WGS) entry which is preliminary data.</text>
</comment>
<dbReference type="STRING" id="252474.B1A74_03910"/>
<feature type="compositionally biased region" description="Basic and acidic residues" evidence="1">
    <location>
        <begin position="7"/>
        <end position="24"/>
    </location>
</feature>
<evidence type="ECO:0000313" key="3">
    <source>
        <dbReference type="EMBL" id="OOC10816.1"/>
    </source>
</evidence>
<dbReference type="NCBIfam" id="TIGR00229">
    <property type="entry name" value="sensory_box"/>
    <property type="match status" value="1"/>
</dbReference>
<dbReference type="Proteomes" id="UP000189177">
    <property type="component" value="Unassembled WGS sequence"/>
</dbReference>
<evidence type="ECO:0000259" key="2">
    <source>
        <dbReference type="PROSITE" id="PS50112"/>
    </source>
</evidence>
<name>A0A1V3A0H5_9GAMM</name>
<dbReference type="InterPro" id="IPR000014">
    <property type="entry name" value="PAS"/>
</dbReference>
<dbReference type="EMBL" id="MUZR01000009">
    <property type="protein sequence ID" value="OOC10816.1"/>
    <property type="molecule type" value="Genomic_DNA"/>
</dbReference>
<keyword evidence="4" id="KW-1185">Reference proteome</keyword>
<dbReference type="CDD" id="cd00130">
    <property type="entry name" value="PAS"/>
    <property type="match status" value="1"/>
</dbReference>
<dbReference type="AlphaFoldDB" id="A0A1V3A0H5"/>
<feature type="domain" description="PAS" evidence="2">
    <location>
        <begin position="87"/>
        <end position="134"/>
    </location>
</feature>
<organism evidence="3 4">
    <name type="scientific">Thioalkalivibrio halophilus</name>
    <dbReference type="NCBI Taxonomy" id="252474"/>
    <lineage>
        <taxon>Bacteria</taxon>
        <taxon>Pseudomonadati</taxon>
        <taxon>Pseudomonadota</taxon>
        <taxon>Gammaproteobacteria</taxon>
        <taxon>Chromatiales</taxon>
        <taxon>Ectothiorhodospiraceae</taxon>
        <taxon>Thioalkalivibrio</taxon>
    </lineage>
</organism>
<dbReference type="OrthoDB" id="6366277at2"/>
<dbReference type="SUPFAM" id="SSF55785">
    <property type="entry name" value="PYP-like sensor domain (PAS domain)"/>
    <property type="match status" value="1"/>
</dbReference>
<accession>A0A1V3A0H5</accession>
<dbReference type="RefSeq" id="WP_077243826.1">
    <property type="nucleotide sequence ID" value="NZ_MUZR01000009.1"/>
</dbReference>
<dbReference type="PROSITE" id="PS50112">
    <property type="entry name" value="PAS"/>
    <property type="match status" value="1"/>
</dbReference>
<evidence type="ECO:0000313" key="4">
    <source>
        <dbReference type="Proteomes" id="UP000189177"/>
    </source>
</evidence>
<dbReference type="Gene3D" id="3.30.450.20">
    <property type="entry name" value="PAS domain"/>
    <property type="match status" value="1"/>
</dbReference>
<evidence type="ECO:0000256" key="1">
    <source>
        <dbReference type="SAM" id="MobiDB-lite"/>
    </source>
</evidence>